<dbReference type="GO" id="GO:0000156">
    <property type="term" value="F:phosphorelay response regulator activity"/>
    <property type="evidence" value="ECO:0007669"/>
    <property type="project" value="InterPro"/>
</dbReference>
<dbReference type="AlphaFoldDB" id="A0A5C8KFM4"/>
<dbReference type="RefSeq" id="WP_147919736.1">
    <property type="nucleotide sequence ID" value="NZ_VRTY01000001.1"/>
</dbReference>
<dbReference type="Proteomes" id="UP000321926">
    <property type="component" value="Unassembled WGS sequence"/>
</dbReference>
<keyword evidence="1" id="KW-0597">Phosphoprotein</keyword>
<evidence type="ECO:0000259" key="2">
    <source>
        <dbReference type="PROSITE" id="PS50110"/>
    </source>
</evidence>
<dbReference type="Pfam" id="PF04397">
    <property type="entry name" value="LytTR"/>
    <property type="match status" value="1"/>
</dbReference>
<proteinExistence type="predicted"/>
<dbReference type="GO" id="GO:0003677">
    <property type="term" value="F:DNA binding"/>
    <property type="evidence" value="ECO:0007669"/>
    <property type="project" value="InterPro"/>
</dbReference>
<dbReference type="PROSITE" id="PS50930">
    <property type="entry name" value="HTH_LYTTR"/>
    <property type="match status" value="1"/>
</dbReference>
<dbReference type="InterPro" id="IPR046947">
    <property type="entry name" value="LytR-like"/>
</dbReference>
<dbReference type="PANTHER" id="PTHR37299">
    <property type="entry name" value="TRANSCRIPTIONAL REGULATOR-RELATED"/>
    <property type="match status" value="1"/>
</dbReference>
<evidence type="ECO:0000259" key="3">
    <source>
        <dbReference type="PROSITE" id="PS50930"/>
    </source>
</evidence>
<feature type="modified residue" description="4-aspartylphosphate" evidence="1">
    <location>
        <position position="55"/>
    </location>
</feature>
<dbReference type="InterPro" id="IPR011006">
    <property type="entry name" value="CheY-like_superfamily"/>
</dbReference>
<dbReference type="SMART" id="SM00448">
    <property type="entry name" value="REC"/>
    <property type="match status" value="1"/>
</dbReference>
<feature type="domain" description="HTH LytTR-type" evidence="3">
    <location>
        <begin position="155"/>
        <end position="262"/>
    </location>
</feature>
<comment type="caution">
    <text evidence="4">The sequence shown here is derived from an EMBL/GenBank/DDBJ whole genome shotgun (WGS) entry which is preliminary data.</text>
</comment>
<evidence type="ECO:0000313" key="4">
    <source>
        <dbReference type="EMBL" id="TXK52832.1"/>
    </source>
</evidence>
<evidence type="ECO:0000313" key="5">
    <source>
        <dbReference type="Proteomes" id="UP000321926"/>
    </source>
</evidence>
<dbReference type="PANTHER" id="PTHR37299:SF1">
    <property type="entry name" value="STAGE 0 SPORULATION PROTEIN A HOMOLOG"/>
    <property type="match status" value="1"/>
</dbReference>
<protein>
    <submittedName>
        <fullName evidence="4">Response regulator transcription factor</fullName>
    </submittedName>
</protein>
<dbReference type="Gene3D" id="3.40.50.2300">
    <property type="match status" value="1"/>
</dbReference>
<organism evidence="4 5">
    <name type="scientific">Pontibacter qinzhouensis</name>
    <dbReference type="NCBI Taxonomy" id="2603253"/>
    <lineage>
        <taxon>Bacteria</taxon>
        <taxon>Pseudomonadati</taxon>
        <taxon>Bacteroidota</taxon>
        <taxon>Cytophagia</taxon>
        <taxon>Cytophagales</taxon>
        <taxon>Hymenobacteraceae</taxon>
        <taxon>Pontibacter</taxon>
    </lineage>
</organism>
<name>A0A5C8KFM4_9BACT</name>
<reference evidence="4 5" key="1">
    <citation type="submission" date="2019-08" db="EMBL/GenBank/DDBJ databases">
        <authorList>
            <person name="Shi S."/>
        </authorList>
    </citation>
    <scope>NUCLEOTIDE SEQUENCE [LARGE SCALE GENOMIC DNA]</scope>
    <source>
        <strain evidence="4 5">GY10130</strain>
    </source>
</reference>
<feature type="domain" description="Response regulatory" evidence="2">
    <location>
        <begin position="2"/>
        <end position="115"/>
    </location>
</feature>
<dbReference type="PROSITE" id="PS50110">
    <property type="entry name" value="RESPONSE_REGULATORY"/>
    <property type="match status" value="1"/>
</dbReference>
<dbReference type="InterPro" id="IPR007492">
    <property type="entry name" value="LytTR_DNA-bd_dom"/>
</dbReference>
<dbReference type="EMBL" id="VRTY01000001">
    <property type="protein sequence ID" value="TXK52832.1"/>
    <property type="molecule type" value="Genomic_DNA"/>
</dbReference>
<dbReference type="FunFam" id="3.40.50.2300:FF:000361">
    <property type="entry name" value="Two-component system response regulator"/>
    <property type="match status" value="1"/>
</dbReference>
<gene>
    <name evidence="4" type="ORF">FVR03_00205</name>
</gene>
<sequence>MRVFIVEDEKLAAIRLASMLQQLNAAITVVATAPSVRKAVETLQLRPQLDLIFMDIQLADGLSFEIFDQVPVEVPVIFTTAYDAYAIKAFKVNSIDYLLKPIDEAELQAALEKYQKLHTNQTSASANTASAVQQLGALEQALQFLNGSKTYKSRFIVKVGEHLHMIQMEEVDYFYSYEKATFLQCSSGKRYVIDYSMEQVEQLVDPKHFFRVNRGYLICTKAVKDIVAWSNSRLKLELRQAPKEEVVVSREKVQAFKAWLDR</sequence>
<dbReference type="OrthoDB" id="646623at2"/>
<dbReference type="InterPro" id="IPR001789">
    <property type="entry name" value="Sig_transdc_resp-reg_receiver"/>
</dbReference>
<dbReference type="Gene3D" id="2.40.50.1020">
    <property type="entry name" value="LytTr DNA-binding domain"/>
    <property type="match status" value="1"/>
</dbReference>
<dbReference type="SMART" id="SM00850">
    <property type="entry name" value="LytTR"/>
    <property type="match status" value="1"/>
</dbReference>
<accession>A0A5C8KFM4</accession>
<dbReference type="SUPFAM" id="SSF52172">
    <property type="entry name" value="CheY-like"/>
    <property type="match status" value="1"/>
</dbReference>
<keyword evidence="5" id="KW-1185">Reference proteome</keyword>
<evidence type="ECO:0000256" key="1">
    <source>
        <dbReference type="PROSITE-ProRule" id="PRU00169"/>
    </source>
</evidence>
<dbReference type="Pfam" id="PF00072">
    <property type="entry name" value="Response_reg"/>
    <property type="match status" value="1"/>
</dbReference>